<name>A0AAD3HQT5_9CHLO</name>
<reference evidence="1 2" key="1">
    <citation type="journal article" date="2021" name="Sci. Rep.">
        <title>Genome sequencing of the multicellular alga Astrephomene provides insights into convergent evolution of germ-soma differentiation.</title>
        <authorList>
            <person name="Yamashita S."/>
            <person name="Yamamoto K."/>
            <person name="Matsuzaki R."/>
            <person name="Suzuki S."/>
            <person name="Yamaguchi H."/>
            <person name="Hirooka S."/>
            <person name="Minakuchi Y."/>
            <person name="Miyagishima S."/>
            <person name="Kawachi M."/>
            <person name="Toyoda A."/>
            <person name="Nozaki H."/>
        </authorList>
    </citation>
    <scope>NUCLEOTIDE SEQUENCE [LARGE SCALE GENOMIC DNA]</scope>
    <source>
        <strain evidence="1 2">NIES-4017</strain>
    </source>
</reference>
<dbReference type="AlphaFoldDB" id="A0AAD3HQT5"/>
<feature type="non-terminal residue" evidence="1">
    <location>
        <position position="1"/>
    </location>
</feature>
<sequence length="108" mass="11651">GGQPGVADAAGVVPILLKLTEGVVRRLQGSDSYVPARGLAHDALLGALRLLHAWSFHRRLSGRLRHQPVSAMQPAQAEQLLTRLLLARLSPALEEEAALRAQLSAFFK</sequence>
<feature type="non-terminal residue" evidence="1">
    <location>
        <position position="108"/>
    </location>
</feature>
<comment type="caution">
    <text evidence="1">The sequence shown here is derived from an EMBL/GenBank/DDBJ whole genome shotgun (WGS) entry which is preliminary data.</text>
</comment>
<proteinExistence type="predicted"/>
<dbReference type="EMBL" id="BMAR01000032">
    <property type="protein sequence ID" value="GFR49728.1"/>
    <property type="molecule type" value="Genomic_DNA"/>
</dbReference>
<keyword evidence="2" id="KW-1185">Reference proteome</keyword>
<gene>
    <name evidence="1" type="ORF">Agub_g11885</name>
</gene>
<dbReference type="Proteomes" id="UP001054857">
    <property type="component" value="Unassembled WGS sequence"/>
</dbReference>
<accession>A0AAD3HQT5</accession>
<protein>
    <submittedName>
        <fullName evidence="1">Uncharacterized protein</fullName>
    </submittedName>
</protein>
<evidence type="ECO:0000313" key="2">
    <source>
        <dbReference type="Proteomes" id="UP001054857"/>
    </source>
</evidence>
<evidence type="ECO:0000313" key="1">
    <source>
        <dbReference type="EMBL" id="GFR49728.1"/>
    </source>
</evidence>
<organism evidence="1 2">
    <name type="scientific">Astrephomene gubernaculifera</name>
    <dbReference type="NCBI Taxonomy" id="47775"/>
    <lineage>
        <taxon>Eukaryota</taxon>
        <taxon>Viridiplantae</taxon>
        <taxon>Chlorophyta</taxon>
        <taxon>core chlorophytes</taxon>
        <taxon>Chlorophyceae</taxon>
        <taxon>CS clade</taxon>
        <taxon>Chlamydomonadales</taxon>
        <taxon>Astrephomenaceae</taxon>
        <taxon>Astrephomene</taxon>
    </lineage>
</organism>